<proteinExistence type="predicted"/>
<accession>A4WZQ2</accession>
<dbReference type="AlphaFoldDB" id="A4WZQ2"/>
<protein>
    <submittedName>
        <fullName evidence="2">Uncharacterized protein</fullName>
    </submittedName>
</protein>
<dbReference type="HOGENOM" id="CLU_2439663_0_0_5"/>
<sequence length="93" mass="10263">MDDHLGGELIGHPVEQRLVLEQAFRGREVRVLQQHRMAPPLEGHVVIVGHPVVAMDAEALGQQPREMEADEAGGAGDRMRLTKTSRRTVPARP</sequence>
<dbReference type="EMBL" id="CP000663">
    <property type="protein sequence ID" value="ABP72866.1"/>
    <property type="molecule type" value="Genomic_DNA"/>
</dbReference>
<evidence type="ECO:0000313" key="2">
    <source>
        <dbReference type="EMBL" id="ABP72866.1"/>
    </source>
</evidence>
<name>A4WZQ2_CERS5</name>
<evidence type="ECO:0000256" key="1">
    <source>
        <dbReference type="SAM" id="MobiDB-lite"/>
    </source>
</evidence>
<dbReference type="KEGG" id="rsq:Rsph17025_4013"/>
<organism evidence="2">
    <name type="scientific">Cereibacter sphaeroides (strain ATCC 17025 / ATH 2.4.3)</name>
    <name type="common">Rhodobacter sphaeroides</name>
    <dbReference type="NCBI Taxonomy" id="349102"/>
    <lineage>
        <taxon>Bacteria</taxon>
        <taxon>Pseudomonadati</taxon>
        <taxon>Pseudomonadota</taxon>
        <taxon>Alphaproteobacteria</taxon>
        <taxon>Rhodobacterales</taxon>
        <taxon>Paracoccaceae</taxon>
        <taxon>Cereibacter</taxon>
    </lineage>
</organism>
<feature type="region of interest" description="Disordered" evidence="1">
    <location>
        <begin position="64"/>
        <end position="93"/>
    </location>
</feature>
<reference evidence="2" key="1">
    <citation type="submission" date="2007-04" db="EMBL/GenBank/DDBJ databases">
        <title>Complete sequence of plasmid pRSPA02 of Rhodobacter sphaeroides ATCC 17025.</title>
        <authorList>
            <consortium name="US DOE Joint Genome Institute"/>
            <person name="Copeland A."/>
            <person name="Lucas S."/>
            <person name="Lapidus A."/>
            <person name="Barry K."/>
            <person name="Detter J.C."/>
            <person name="Glavina del Rio T."/>
            <person name="Hammon N."/>
            <person name="Israni S."/>
            <person name="Dalin E."/>
            <person name="Tice H."/>
            <person name="Pitluck S."/>
            <person name="Chertkov O."/>
            <person name="Brettin T."/>
            <person name="Bruce D."/>
            <person name="Han C."/>
            <person name="Schmutz J."/>
            <person name="Larimer F."/>
            <person name="Land M."/>
            <person name="Hauser L."/>
            <person name="Kyrpides N."/>
            <person name="Kim E."/>
            <person name="Richardson P."/>
            <person name="Mackenzie C."/>
            <person name="Choudhary M."/>
            <person name="Donohue T.J."/>
            <person name="Kaplan S."/>
        </authorList>
    </citation>
    <scope>NUCLEOTIDE SEQUENCE [LARGE SCALE GENOMIC DNA]</scope>
    <source>
        <strain evidence="2">ATCC 17025</strain>
        <plasmid evidence="2">pRSPA02</plasmid>
    </source>
</reference>
<keyword evidence="2" id="KW-0614">Plasmid</keyword>
<geneLocation type="plasmid" evidence="2">
    <name>pRSPA02</name>
</geneLocation>
<gene>
    <name evidence="2" type="ordered locus">Rsph17025_4013</name>
</gene>